<reference evidence="1 2" key="1">
    <citation type="submission" date="2018-04" db="EMBL/GenBank/DDBJ databases">
        <title>Genomic Encyclopedia of Type Strains, Phase IV (KMG-IV): sequencing the most valuable type-strain genomes for metagenomic binning, comparative biology and taxonomic classification.</title>
        <authorList>
            <person name="Goeker M."/>
        </authorList>
    </citation>
    <scope>NUCLEOTIDE SEQUENCE [LARGE SCALE GENOMIC DNA]</scope>
    <source>
        <strain evidence="1 2">DSM 104150</strain>
    </source>
</reference>
<gene>
    <name evidence="1" type="ORF">C8D93_109196</name>
</gene>
<dbReference type="AlphaFoldDB" id="A0A318E999"/>
<comment type="caution">
    <text evidence="1">The sequence shown here is derived from an EMBL/GenBank/DDBJ whole genome shotgun (WGS) entry which is preliminary data.</text>
</comment>
<accession>A0A318E999</accession>
<evidence type="ECO:0000313" key="1">
    <source>
        <dbReference type="EMBL" id="PXV65816.1"/>
    </source>
</evidence>
<dbReference type="Proteomes" id="UP000248330">
    <property type="component" value="Unassembled WGS sequence"/>
</dbReference>
<protein>
    <submittedName>
        <fullName evidence="1">Uncharacterized protein</fullName>
    </submittedName>
</protein>
<sequence length="84" mass="9839">MDANRYERRGYTFDPSTPDDRRRAFVLERLLSEFHHHYCAGRLMLRPGVTLQDARLIAELQESIAIELADYYGPRVADREARVT</sequence>
<dbReference type="RefSeq" id="WP_110266194.1">
    <property type="nucleotide sequence ID" value="NZ_CAKZQT010000001.1"/>
</dbReference>
<organism evidence="1 2">
    <name type="scientific">Sinimarinibacterium flocculans</name>
    <dbReference type="NCBI Taxonomy" id="985250"/>
    <lineage>
        <taxon>Bacteria</taxon>
        <taxon>Pseudomonadati</taxon>
        <taxon>Pseudomonadota</taxon>
        <taxon>Gammaproteobacteria</taxon>
        <taxon>Nevskiales</taxon>
        <taxon>Nevskiaceae</taxon>
        <taxon>Sinimarinibacterium</taxon>
    </lineage>
</organism>
<dbReference type="EMBL" id="QICN01000009">
    <property type="protein sequence ID" value="PXV65816.1"/>
    <property type="molecule type" value="Genomic_DNA"/>
</dbReference>
<name>A0A318E999_9GAMM</name>
<keyword evidence="2" id="KW-1185">Reference proteome</keyword>
<proteinExistence type="predicted"/>
<evidence type="ECO:0000313" key="2">
    <source>
        <dbReference type="Proteomes" id="UP000248330"/>
    </source>
</evidence>